<sequence length="223" mass="22670">MVIPLGPLGAGGATPPQSQQAPDVVKESHATWWWLLALLLLVLAVGRIVAGDVFGALAIVLIAFIAWSMVRDGCAGMSQSCVMMFGLMCAIQTVFELINLATNAGGRKTTTVTPAAVDGNTMTYTTTVETHPFFDEAQGWHYNFQSATMVAAPVVMFLGGALAYVSYRHYPSALFSDDGGLEGGSVLGGGFGGAPPSAAGYGSGGGGGAAYGTPGRALGASAT</sequence>
<proteinExistence type="predicted"/>
<keyword evidence="2" id="KW-0472">Membrane</keyword>
<comment type="caution">
    <text evidence="3">The sequence shown here is derived from an EMBL/GenBank/DDBJ whole genome shotgun (WGS) entry which is preliminary data.</text>
</comment>
<keyword evidence="2" id="KW-0812">Transmembrane</keyword>
<protein>
    <submittedName>
        <fullName evidence="3">Uncharacterized protein</fullName>
    </submittedName>
</protein>
<name>A0ABN9U1B4_9DINO</name>
<feature type="region of interest" description="Disordered" evidence="1">
    <location>
        <begin position="1"/>
        <end position="21"/>
    </location>
</feature>
<feature type="non-terminal residue" evidence="3">
    <location>
        <position position="223"/>
    </location>
</feature>
<feature type="transmembrane region" description="Helical" evidence="2">
    <location>
        <begin position="144"/>
        <end position="165"/>
    </location>
</feature>
<evidence type="ECO:0000256" key="1">
    <source>
        <dbReference type="SAM" id="MobiDB-lite"/>
    </source>
</evidence>
<evidence type="ECO:0000313" key="3">
    <source>
        <dbReference type="EMBL" id="CAK0851847.1"/>
    </source>
</evidence>
<dbReference type="EMBL" id="CAUYUJ010015275">
    <property type="protein sequence ID" value="CAK0851847.1"/>
    <property type="molecule type" value="Genomic_DNA"/>
</dbReference>
<accession>A0ABN9U1B4</accession>
<evidence type="ECO:0000256" key="2">
    <source>
        <dbReference type="SAM" id="Phobius"/>
    </source>
</evidence>
<keyword evidence="2" id="KW-1133">Transmembrane helix</keyword>
<keyword evidence="4" id="KW-1185">Reference proteome</keyword>
<organism evidence="3 4">
    <name type="scientific">Prorocentrum cordatum</name>
    <dbReference type="NCBI Taxonomy" id="2364126"/>
    <lineage>
        <taxon>Eukaryota</taxon>
        <taxon>Sar</taxon>
        <taxon>Alveolata</taxon>
        <taxon>Dinophyceae</taxon>
        <taxon>Prorocentrales</taxon>
        <taxon>Prorocentraceae</taxon>
        <taxon>Prorocentrum</taxon>
    </lineage>
</organism>
<reference evidence="3" key="1">
    <citation type="submission" date="2023-10" db="EMBL/GenBank/DDBJ databases">
        <authorList>
            <person name="Chen Y."/>
            <person name="Shah S."/>
            <person name="Dougan E. K."/>
            <person name="Thang M."/>
            <person name="Chan C."/>
        </authorList>
    </citation>
    <scope>NUCLEOTIDE SEQUENCE [LARGE SCALE GENOMIC DNA]</scope>
</reference>
<gene>
    <name evidence="3" type="ORF">PCOR1329_LOCUS43875</name>
</gene>
<feature type="transmembrane region" description="Helical" evidence="2">
    <location>
        <begin position="32"/>
        <end position="65"/>
    </location>
</feature>
<evidence type="ECO:0000313" key="4">
    <source>
        <dbReference type="Proteomes" id="UP001189429"/>
    </source>
</evidence>
<dbReference type="Proteomes" id="UP001189429">
    <property type="component" value="Unassembled WGS sequence"/>
</dbReference>